<dbReference type="InterPro" id="IPR021820">
    <property type="entry name" value="S-locus_recpt_kinase_C"/>
</dbReference>
<dbReference type="Pfam" id="PF11883">
    <property type="entry name" value="DUF3403"/>
    <property type="match status" value="1"/>
</dbReference>
<evidence type="ECO:0000313" key="8">
    <source>
        <dbReference type="EMBL" id="PON46974.1"/>
    </source>
</evidence>
<dbReference type="PANTHER" id="PTHR27002">
    <property type="entry name" value="RECEPTOR-LIKE SERINE/THREONINE-PROTEIN KINASE SD1-8"/>
    <property type="match status" value="1"/>
</dbReference>
<dbReference type="GO" id="GO:0004674">
    <property type="term" value="F:protein serine/threonine kinase activity"/>
    <property type="evidence" value="ECO:0007669"/>
    <property type="project" value="UniProtKB-KW"/>
</dbReference>
<dbReference type="InterPro" id="IPR011009">
    <property type="entry name" value="Kinase-like_dom_sf"/>
</dbReference>
<dbReference type="Gene3D" id="1.10.510.10">
    <property type="entry name" value="Transferase(Phosphotransferase) domain 1"/>
    <property type="match status" value="1"/>
</dbReference>
<keyword evidence="3" id="KW-0547">Nucleotide-binding</keyword>
<keyword evidence="4 8" id="KW-0418">Kinase</keyword>
<dbReference type="STRING" id="63057.A0A2P5BDU9"/>
<dbReference type="InterPro" id="IPR001245">
    <property type="entry name" value="Ser-Thr/Tyr_kinase_cat_dom"/>
</dbReference>
<evidence type="ECO:0000256" key="3">
    <source>
        <dbReference type="ARBA" id="ARBA00022741"/>
    </source>
</evidence>
<dbReference type="InParanoid" id="A0A2P5BDU9"/>
<reference evidence="9" key="1">
    <citation type="submission" date="2016-06" db="EMBL/GenBank/DDBJ databases">
        <title>Parallel loss of symbiosis genes in relatives of nitrogen-fixing non-legume Parasponia.</title>
        <authorList>
            <person name="Van Velzen R."/>
            <person name="Holmer R."/>
            <person name="Bu F."/>
            <person name="Rutten L."/>
            <person name="Van Zeijl A."/>
            <person name="Liu W."/>
            <person name="Santuari L."/>
            <person name="Cao Q."/>
            <person name="Sharma T."/>
            <person name="Shen D."/>
            <person name="Roswanjaya Y."/>
            <person name="Wardhani T."/>
            <person name="Kalhor M.S."/>
            <person name="Jansen J."/>
            <person name="Van den Hoogen J."/>
            <person name="Gungor B."/>
            <person name="Hartog M."/>
            <person name="Hontelez J."/>
            <person name="Verver J."/>
            <person name="Yang W.-C."/>
            <person name="Schijlen E."/>
            <person name="Repin R."/>
            <person name="Schilthuizen M."/>
            <person name="Schranz E."/>
            <person name="Heidstra R."/>
            <person name="Miyata K."/>
            <person name="Fedorova E."/>
            <person name="Kohlen W."/>
            <person name="Bisseling T."/>
            <person name="Smit S."/>
            <person name="Geurts R."/>
        </authorList>
    </citation>
    <scope>NUCLEOTIDE SEQUENCE [LARGE SCALE GENOMIC DNA]</scope>
    <source>
        <strain evidence="9">cv. RG33-2</strain>
    </source>
</reference>
<accession>A0A2P5BDU9</accession>
<dbReference type="GO" id="GO:0005886">
    <property type="term" value="C:plasma membrane"/>
    <property type="evidence" value="ECO:0007669"/>
    <property type="project" value="TreeGrafter"/>
</dbReference>
<dbReference type="Pfam" id="PF07714">
    <property type="entry name" value="PK_Tyr_Ser-Thr"/>
    <property type="match status" value="1"/>
</dbReference>
<keyword evidence="9" id="KW-1185">Reference proteome</keyword>
<evidence type="ECO:0000313" key="9">
    <source>
        <dbReference type="Proteomes" id="UP000237000"/>
    </source>
</evidence>
<evidence type="ECO:0000259" key="7">
    <source>
        <dbReference type="Pfam" id="PF11883"/>
    </source>
</evidence>
<dbReference type="SUPFAM" id="SSF56112">
    <property type="entry name" value="Protein kinase-like (PK-like)"/>
    <property type="match status" value="1"/>
</dbReference>
<keyword evidence="2" id="KW-0808">Transferase</keyword>
<dbReference type="EMBL" id="JXTC01000543">
    <property type="protein sequence ID" value="PON46974.1"/>
    <property type="molecule type" value="Genomic_DNA"/>
</dbReference>
<dbReference type="Proteomes" id="UP000237000">
    <property type="component" value="Unassembled WGS sequence"/>
</dbReference>
<sequence>MLLDIVVCDVYSGYMAPEYAIDGQYSVKSDVFSFGILMLEIVSGKKNSGVYHLNHDNLHLIGEAWKFWKEGRPLELTDEFLHSDSFTESEVLRCIHVGLLCVQQLPQERPNMSSVLLMLGDESALPQPKEPSFFLEKRTLDGNTSSSTNDFTISLLQPR</sequence>
<protein>
    <submittedName>
        <fullName evidence="8">Tyrosine-protein kinase</fullName>
    </submittedName>
</protein>
<keyword evidence="5" id="KW-0067">ATP-binding</keyword>
<evidence type="ECO:0000259" key="6">
    <source>
        <dbReference type="Pfam" id="PF07714"/>
    </source>
</evidence>
<dbReference type="GO" id="GO:0005524">
    <property type="term" value="F:ATP binding"/>
    <property type="evidence" value="ECO:0007669"/>
    <property type="project" value="UniProtKB-KW"/>
</dbReference>
<proteinExistence type="predicted"/>
<evidence type="ECO:0000256" key="1">
    <source>
        <dbReference type="ARBA" id="ARBA00022527"/>
    </source>
</evidence>
<feature type="domain" description="S-locus receptor kinase C-terminal" evidence="7">
    <location>
        <begin position="122"/>
        <end position="159"/>
    </location>
</feature>
<name>A0A2P5BDU9_TREOI</name>
<feature type="domain" description="Serine-threonine/tyrosine-protein kinase catalytic" evidence="6">
    <location>
        <begin position="13"/>
        <end position="65"/>
    </location>
</feature>
<comment type="caution">
    <text evidence="8">The sequence shown here is derived from an EMBL/GenBank/DDBJ whole genome shotgun (WGS) entry which is preliminary data.</text>
</comment>
<evidence type="ECO:0000256" key="2">
    <source>
        <dbReference type="ARBA" id="ARBA00022679"/>
    </source>
</evidence>
<keyword evidence="1" id="KW-0723">Serine/threonine-protein kinase</keyword>
<dbReference type="PANTHER" id="PTHR27002:SF616">
    <property type="entry name" value="RECEPTOR-LIKE SERINE_THREONINE-PROTEIN KINASE"/>
    <property type="match status" value="1"/>
</dbReference>
<organism evidence="8 9">
    <name type="scientific">Trema orientale</name>
    <name type="common">Charcoal tree</name>
    <name type="synonym">Celtis orientalis</name>
    <dbReference type="NCBI Taxonomy" id="63057"/>
    <lineage>
        <taxon>Eukaryota</taxon>
        <taxon>Viridiplantae</taxon>
        <taxon>Streptophyta</taxon>
        <taxon>Embryophyta</taxon>
        <taxon>Tracheophyta</taxon>
        <taxon>Spermatophyta</taxon>
        <taxon>Magnoliopsida</taxon>
        <taxon>eudicotyledons</taxon>
        <taxon>Gunneridae</taxon>
        <taxon>Pentapetalae</taxon>
        <taxon>rosids</taxon>
        <taxon>fabids</taxon>
        <taxon>Rosales</taxon>
        <taxon>Cannabaceae</taxon>
        <taxon>Trema</taxon>
    </lineage>
</organism>
<evidence type="ECO:0000256" key="4">
    <source>
        <dbReference type="ARBA" id="ARBA00022777"/>
    </source>
</evidence>
<dbReference type="OrthoDB" id="1151425at2759"/>
<evidence type="ECO:0000256" key="5">
    <source>
        <dbReference type="ARBA" id="ARBA00022840"/>
    </source>
</evidence>
<dbReference type="AlphaFoldDB" id="A0A2P5BDU9"/>
<gene>
    <name evidence="8" type="ORF">TorRG33x02_324430</name>
</gene>